<name>A0A6A6E7J6_9PEZI</name>
<sequence length="279" mass="31762">MADLKSSIASPHPSSANPMPSEQLRDDISPEPLHMVVDDNLLWENGQIVRIKFLDDLSELQDKVKNIIRGVYQPLVHLTLEFVDGGQSDIRISFNEALDSHSFVGTAARCKKPEEHTLNLRVKTSTPQNTLERHVLHEFGHALGALHEHSSPNCPINWDDEKVYRSYKHDLGWDKKLVDLNVLRKESSADIRSSPFDPTSIMMYSFSPNLTRNGPFTRVNSGLSETDKYFISHAYPKPKEGQASSTALADAPRYRAKYSLITQRVRMWFYNLVNQAFRV</sequence>
<dbReference type="Gene3D" id="3.40.390.10">
    <property type="entry name" value="Collagenase (Catalytic Domain)"/>
    <property type="match status" value="1"/>
</dbReference>
<feature type="region of interest" description="Disordered" evidence="1">
    <location>
        <begin position="1"/>
        <end position="27"/>
    </location>
</feature>
<dbReference type="GO" id="GO:0008237">
    <property type="term" value="F:metallopeptidase activity"/>
    <property type="evidence" value="ECO:0007669"/>
    <property type="project" value="InterPro"/>
</dbReference>
<dbReference type="SUPFAM" id="SSF55486">
    <property type="entry name" value="Metalloproteases ('zincins'), catalytic domain"/>
    <property type="match status" value="1"/>
</dbReference>
<proteinExistence type="predicted"/>
<dbReference type="OrthoDB" id="291007at2759"/>
<keyword evidence="3" id="KW-1185">Reference proteome</keyword>
<accession>A0A6A6E7J6</accession>
<evidence type="ECO:0000313" key="3">
    <source>
        <dbReference type="Proteomes" id="UP000800200"/>
    </source>
</evidence>
<dbReference type="InterPro" id="IPR024079">
    <property type="entry name" value="MetalloPept_cat_dom_sf"/>
</dbReference>
<evidence type="ECO:0000256" key="1">
    <source>
        <dbReference type="SAM" id="MobiDB-lite"/>
    </source>
</evidence>
<reference evidence="2" key="1">
    <citation type="journal article" date="2020" name="Stud. Mycol.">
        <title>101 Dothideomycetes genomes: a test case for predicting lifestyles and emergence of pathogens.</title>
        <authorList>
            <person name="Haridas S."/>
            <person name="Albert R."/>
            <person name="Binder M."/>
            <person name="Bloem J."/>
            <person name="Labutti K."/>
            <person name="Salamov A."/>
            <person name="Andreopoulos B."/>
            <person name="Baker S."/>
            <person name="Barry K."/>
            <person name="Bills G."/>
            <person name="Bluhm B."/>
            <person name="Cannon C."/>
            <person name="Castanera R."/>
            <person name="Culley D."/>
            <person name="Daum C."/>
            <person name="Ezra D."/>
            <person name="Gonzalez J."/>
            <person name="Henrissat B."/>
            <person name="Kuo A."/>
            <person name="Liang C."/>
            <person name="Lipzen A."/>
            <person name="Lutzoni F."/>
            <person name="Magnuson J."/>
            <person name="Mondo S."/>
            <person name="Nolan M."/>
            <person name="Ohm R."/>
            <person name="Pangilinan J."/>
            <person name="Park H.-J."/>
            <person name="Ramirez L."/>
            <person name="Alfaro M."/>
            <person name="Sun H."/>
            <person name="Tritt A."/>
            <person name="Yoshinaga Y."/>
            <person name="Zwiers L.-H."/>
            <person name="Turgeon B."/>
            <person name="Goodwin S."/>
            <person name="Spatafora J."/>
            <person name="Crous P."/>
            <person name="Grigoriev I."/>
        </authorList>
    </citation>
    <scope>NUCLEOTIDE SEQUENCE</scope>
    <source>
        <strain evidence="2">CBS 207.26</strain>
    </source>
</reference>
<feature type="compositionally biased region" description="Polar residues" evidence="1">
    <location>
        <begin position="7"/>
        <end position="20"/>
    </location>
</feature>
<evidence type="ECO:0000313" key="2">
    <source>
        <dbReference type="EMBL" id="KAF2186140.1"/>
    </source>
</evidence>
<gene>
    <name evidence="2" type="ORF">K469DRAFT_146188</name>
</gene>
<dbReference type="Proteomes" id="UP000800200">
    <property type="component" value="Unassembled WGS sequence"/>
</dbReference>
<dbReference type="EMBL" id="ML994630">
    <property type="protein sequence ID" value="KAF2186140.1"/>
    <property type="molecule type" value="Genomic_DNA"/>
</dbReference>
<protein>
    <submittedName>
        <fullName evidence="2">Zincin</fullName>
    </submittedName>
</protein>
<organism evidence="2 3">
    <name type="scientific">Zopfia rhizophila CBS 207.26</name>
    <dbReference type="NCBI Taxonomy" id="1314779"/>
    <lineage>
        <taxon>Eukaryota</taxon>
        <taxon>Fungi</taxon>
        <taxon>Dikarya</taxon>
        <taxon>Ascomycota</taxon>
        <taxon>Pezizomycotina</taxon>
        <taxon>Dothideomycetes</taxon>
        <taxon>Dothideomycetes incertae sedis</taxon>
        <taxon>Zopfiaceae</taxon>
        <taxon>Zopfia</taxon>
    </lineage>
</organism>
<dbReference type="AlphaFoldDB" id="A0A6A6E7J6"/>